<keyword evidence="3 7" id="KW-0479">Metal-binding</keyword>
<evidence type="ECO:0000256" key="6">
    <source>
        <dbReference type="ARBA" id="ARBA00023033"/>
    </source>
</evidence>
<dbReference type="InterPro" id="IPR002401">
    <property type="entry name" value="Cyt_P450_E_grp-I"/>
</dbReference>
<accession>A0A7R9W023</accession>
<sequence length="245" mass="27777">MALKAPAVSADEDKCPFSSVIDRLVARNEMQTDELTETIGSLLMAGVDTTAYVMGWLWINLARSVEAQGQLAAELESVLAGSDVKEEDLDRLPYLRACVRESHRLTPPFPQGHTRRLKNDITIGGYTFPAGMLLSMNINAFQMDKKYVDEPEEYRPERWLPEAVARRKGTEKEVLDHRLLEHPFGAGARMCLGSKLAEIEIIVATARIFQDWKVTLDPPEQKWNKKQLLFVKADPFPKFKLTPRH</sequence>
<dbReference type="GO" id="GO:0016705">
    <property type="term" value="F:oxidoreductase activity, acting on paired donors, with incorporation or reduction of molecular oxygen"/>
    <property type="evidence" value="ECO:0007669"/>
    <property type="project" value="InterPro"/>
</dbReference>
<dbReference type="AlphaFoldDB" id="A0A7R9W023"/>
<evidence type="ECO:0000256" key="3">
    <source>
        <dbReference type="ARBA" id="ARBA00022723"/>
    </source>
</evidence>
<dbReference type="GO" id="GO:0004497">
    <property type="term" value="F:monooxygenase activity"/>
    <property type="evidence" value="ECO:0007669"/>
    <property type="project" value="UniProtKB-KW"/>
</dbReference>
<evidence type="ECO:0000313" key="9">
    <source>
        <dbReference type="EMBL" id="CAD8309918.1"/>
    </source>
</evidence>
<keyword evidence="5 7" id="KW-0408">Iron</keyword>
<evidence type="ECO:0000256" key="8">
    <source>
        <dbReference type="RuleBase" id="RU000461"/>
    </source>
</evidence>
<dbReference type="Pfam" id="PF00067">
    <property type="entry name" value="p450"/>
    <property type="match status" value="1"/>
</dbReference>
<evidence type="ECO:0008006" key="10">
    <source>
        <dbReference type="Google" id="ProtNLM"/>
    </source>
</evidence>
<keyword evidence="6 8" id="KW-0503">Monooxygenase</keyword>
<dbReference type="PRINTS" id="PR00463">
    <property type="entry name" value="EP450I"/>
</dbReference>
<dbReference type="PANTHER" id="PTHR24291">
    <property type="entry name" value="CYTOCHROME P450 FAMILY 4"/>
    <property type="match status" value="1"/>
</dbReference>
<dbReference type="PANTHER" id="PTHR24291:SF50">
    <property type="entry name" value="BIFUNCTIONAL ALBAFLAVENONE MONOOXYGENASE_TERPENE SYNTHASE"/>
    <property type="match status" value="1"/>
</dbReference>
<dbReference type="Gene3D" id="1.10.630.10">
    <property type="entry name" value="Cytochrome P450"/>
    <property type="match status" value="1"/>
</dbReference>
<dbReference type="GO" id="GO:0020037">
    <property type="term" value="F:heme binding"/>
    <property type="evidence" value="ECO:0007669"/>
    <property type="project" value="InterPro"/>
</dbReference>
<evidence type="ECO:0000256" key="4">
    <source>
        <dbReference type="ARBA" id="ARBA00023002"/>
    </source>
</evidence>
<protein>
    <recommendedName>
        <fullName evidence="10">Cytochrome P450</fullName>
    </recommendedName>
</protein>
<evidence type="ECO:0000256" key="7">
    <source>
        <dbReference type="PIRSR" id="PIRSR602401-1"/>
    </source>
</evidence>
<dbReference type="GO" id="GO:0005506">
    <property type="term" value="F:iron ion binding"/>
    <property type="evidence" value="ECO:0007669"/>
    <property type="project" value="InterPro"/>
</dbReference>
<dbReference type="SUPFAM" id="SSF48264">
    <property type="entry name" value="Cytochrome P450"/>
    <property type="match status" value="1"/>
</dbReference>
<evidence type="ECO:0000256" key="5">
    <source>
        <dbReference type="ARBA" id="ARBA00023004"/>
    </source>
</evidence>
<dbReference type="InterPro" id="IPR001128">
    <property type="entry name" value="Cyt_P450"/>
</dbReference>
<reference evidence="9" key="1">
    <citation type="submission" date="2021-01" db="EMBL/GenBank/DDBJ databases">
        <authorList>
            <person name="Corre E."/>
            <person name="Pelletier E."/>
            <person name="Niang G."/>
            <person name="Scheremetjew M."/>
            <person name="Finn R."/>
            <person name="Kale V."/>
            <person name="Holt S."/>
            <person name="Cochrane G."/>
            <person name="Meng A."/>
            <person name="Brown T."/>
            <person name="Cohen L."/>
        </authorList>
    </citation>
    <scope>NUCLEOTIDE SEQUENCE</scope>
    <source>
        <strain evidence="9">CCMP147</strain>
    </source>
</reference>
<proteinExistence type="inferred from homology"/>
<dbReference type="PRINTS" id="PR00385">
    <property type="entry name" value="P450"/>
</dbReference>
<organism evidence="9">
    <name type="scientific">Pseudictyota dubia</name>
    <dbReference type="NCBI Taxonomy" id="2749911"/>
    <lineage>
        <taxon>Eukaryota</taxon>
        <taxon>Sar</taxon>
        <taxon>Stramenopiles</taxon>
        <taxon>Ochrophyta</taxon>
        <taxon>Bacillariophyta</taxon>
        <taxon>Mediophyceae</taxon>
        <taxon>Biddulphiophycidae</taxon>
        <taxon>Eupodiscales</taxon>
        <taxon>Odontellaceae</taxon>
        <taxon>Pseudictyota</taxon>
    </lineage>
</organism>
<name>A0A7R9W023_9STRA</name>
<dbReference type="InterPro" id="IPR036396">
    <property type="entry name" value="Cyt_P450_sf"/>
</dbReference>
<evidence type="ECO:0000256" key="2">
    <source>
        <dbReference type="ARBA" id="ARBA00022617"/>
    </source>
</evidence>
<evidence type="ECO:0000256" key="1">
    <source>
        <dbReference type="ARBA" id="ARBA00010617"/>
    </source>
</evidence>
<dbReference type="InterPro" id="IPR017972">
    <property type="entry name" value="Cyt_P450_CS"/>
</dbReference>
<comment type="similarity">
    <text evidence="1 8">Belongs to the cytochrome P450 family.</text>
</comment>
<gene>
    <name evidence="9" type="ORF">TDUB1175_LOCUS9550</name>
</gene>
<dbReference type="PROSITE" id="PS00086">
    <property type="entry name" value="CYTOCHROME_P450"/>
    <property type="match status" value="1"/>
</dbReference>
<comment type="cofactor">
    <cofactor evidence="7">
        <name>heme</name>
        <dbReference type="ChEBI" id="CHEBI:30413"/>
    </cofactor>
</comment>
<keyword evidence="4 8" id="KW-0560">Oxidoreductase</keyword>
<dbReference type="InterPro" id="IPR050196">
    <property type="entry name" value="Cytochrome_P450_Monoox"/>
</dbReference>
<keyword evidence="2 7" id="KW-0349">Heme</keyword>
<dbReference type="EMBL" id="HBED01019177">
    <property type="protein sequence ID" value="CAD8309918.1"/>
    <property type="molecule type" value="Transcribed_RNA"/>
</dbReference>
<feature type="binding site" description="axial binding residue" evidence="7">
    <location>
        <position position="191"/>
    </location>
    <ligand>
        <name>heme</name>
        <dbReference type="ChEBI" id="CHEBI:30413"/>
    </ligand>
    <ligandPart>
        <name>Fe</name>
        <dbReference type="ChEBI" id="CHEBI:18248"/>
    </ligandPart>
</feature>